<dbReference type="PANTHER" id="PTHR11073:SF1">
    <property type="entry name" value="CALNEXIN 14D-RELATED"/>
    <property type="match status" value="1"/>
</dbReference>
<sequence>MRRILILVAVLAVALGADEREDSEENVGPVPFVEPKLPDDAILVETFQSKSLKESGWVASENEKYLGEFTIASGETASIPDDTGLFVPAKANHYAISKKIEFLDPENHDLVVQYQFRYDNYPTCGGAYLKLFAAPFDKLAELDNSVPYSIMFGPDRCGAEAKVHFIFQQKNEKSGKFVEHHMKDPPSPSSDKSTHLYTVAVFKNMTFAVYVDNQKEKGGSLFEEFEPPLQAPEEIPDPNDTKPKDWVDKKKIKDPNATKPDDWDENEPQLIEDPDAKKPDDWLDDEPLLIPDPDATKPDDWDEKEDGEWAAPDIDNPKCENQGCGEWVHPMIDNPKFKGKWKAPMIDNPDYKGKWEQKTIPNPDHYKVDKAHVLPISAVGFEIWTMDDGYTFDNLFIGESLDAAKAFAAETYDRVREAEKVREDREIDEMAKKENFYDDEEGVDIEGAGEEETFEEDDDDQEIYGGEFDAEELLDDDEDVEDDYGQDIYDYEGGDEEEPVNDDYGEDEEYEDEDEGFAEEEL</sequence>
<reference evidence="11 12" key="1">
    <citation type="journal article" date="2023" name="Nat. Commun.">
        <title>Origin of minicircular mitochondrial genomes in red algae.</title>
        <authorList>
            <person name="Lee Y."/>
            <person name="Cho C.H."/>
            <person name="Lee Y.M."/>
            <person name="Park S.I."/>
            <person name="Yang J.H."/>
            <person name="West J.A."/>
            <person name="Bhattacharya D."/>
            <person name="Yoon H.S."/>
        </authorList>
    </citation>
    <scope>NUCLEOTIDE SEQUENCE [LARGE SCALE GENOMIC DNA]</scope>
    <source>
        <strain evidence="11 12">CCMP1338</strain>
        <tissue evidence="11">Whole cell</tissue>
    </source>
</reference>
<dbReference type="GO" id="GO:0005509">
    <property type="term" value="F:calcium ion binding"/>
    <property type="evidence" value="ECO:0007669"/>
    <property type="project" value="InterPro"/>
</dbReference>
<dbReference type="Pfam" id="PF00262">
    <property type="entry name" value="Calreticulin"/>
    <property type="match status" value="1"/>
</dbReference>
<keyword evidence="5" id="KW-1133">Transmembrane helix</keyword>
<protein>
    <recommendedName>
        <fullName evidence="13">Calreticulin</fullName>
    </recommendedName>
</protein>
<dbReference type="PROSITE" id="PS00805">
    <property type="entry name" value="CALRETICULIN_REPEAT"/>
    <property type="match status" value="1"/>
</dbReference>
<accession>A0AAV8UNT8</accession>
<comment type="caution">
    <text evidence="11">The sequence shown here is derived from an EMBL/GenBank/DDBJ whole genome shotgun (WGS) entry which is preliminary data.</text>
</comment>
<dbReference type="GO" id="GO:0051082">
    <property type="term" value="F:unfolded protein binding"/>
    <property type="evidence" value="ECO:0007669"/>
    <property type="project" value="InterPro"/>
</dbReference>
<evidence type="ECO:0000256" key="10">
    <source>
        <dbReference type="SAM" id="MobiDB-lite"/>
    </source>
</evidence>
<evidence type="ECO:0000256" key="8">
    <source>
        <dbReference type="PIRSR" id="PIRSR601580-3"/>
    </source>
</evidence>
<keyword evidence="3" id="KW-0812">Transmembrane</keyword>
<keyword evidence="6" id="KW-0472">Membrane</keyword>
<proteinExistence type="inferred from homology"/>
<evidence type="ECO:0000256" key="2">
    <source>
        <dbReference type="ARBA" id="ARBA00010983"/>
    </source>
</evidence>
<evidence type="ECO:0008006" key="13">
    <source>
        <dbReference type="Google" id="ProtNLM"/>
    </source>
</evidence>
<feature type="signal peptide" evidence="9">
    <location>
        <begin position="1"/>
        <end position="16"/>
    </location>
</feature>
<feature type="region of interest" description="Disordered" evidence="10">
    <location>
        <begin position="430"/>
        <end position="522"/>
    </location>
</feature>
<dbReference type="AlphaFoldDB" id="A0AAV8UNT8"/>
<evidence type="ECO:0000256" key="3">
    <source>
        <dbReference type="ARBA" id="ARBA00022692"/>
    </source>
</evidence>
<feature type="disulfide bond" evidence="8">
    <location>
        <begin position="124"/>
        <end position="157"/>
    </location>
</feature>
<evidence type="ECO:0000256" key="6">
    <source>
        <dbReference type="ARBA" id="ARBA00023136"/>
    </source>
</evidence>
<feature type="chain" id="PRO_5043104725" description="Calreticulin" evidence="9">
    <location>
        <begin position="17"/>
        <end position="522"/>
    </location>
</feature>
<feature type="region of interest" description="Disordered" evidence="10">
    <location>
        <begin position="229"/>
        <end position="318"/>
    </location>
</feature>
<dbReference type="Proteomes" id="UP001157974">
    <property type="component" value="Unassembled WGS sequence"/>
</dbReference>
<dbReference type="GO" id="GO:0005789">
    <property type="term" value="C:endoplasmic reticulum membrane"/>
    <property type="evidence" value="ECO:0007669"/>
    <property type="project" value="UniProtKB-SubCell"/>
</dbReference>
<evidence type="ECO:0000313" key="12">
    <source>
        <dbReference type="Proteomes" id="UP001157974"/>
    </source>
</evidence>
<dbReference type="PROSITE" id="PS00804">
    <property type="entry name" value="CALRETICULIN_2"/>
    <property type="match status" value="1"/>
</dbReference>
<feature type="compositionally biased region" description="Basic and acidic residues" evidence="10">
    <location>
        <begin position="239"/>
        <end position="261"/>
    </location>
</feature>
<keyword evidence="7 9" id="KW-0143">Chaperone</keyword>
<dbReference type="SUPFAM" id="SSF63887">
    <property type="entry name" value="P-domain of calnexin/calreticulin"/>
    <property type="match status" value="1"/>
</dbReference>
<dbReference type="Gene3D" id="2.60.120.200">
    <property type="match status" value="1"/>
</dbReference>
<dbReference type="InterPro" id="IPR013320">
    <property type="entry name" value="ConA-like_dom_sf"/>
</dbReference>
<dbReference type="PROSITE" id="PS00803">
    <property type="entry name" value="CALRETICULIN_1"/>
    <property type="match status" value="1"/>
</dbReference>
<dbReference type="InterPro" id="IPR001580">
    <property type="entry name" value="Calret/calnex"/>
</dbReference>
<organism evidence="11 12">
    <name type="scientific">Rhodosorus marinus</name>
    <dbReference type="NCBI Taxonomy" id="101924"/>
    <lineage>
        <taxon>Eukaryota</taxon>
        <taxon>Rhodophyta</taxon>
        <taxon>Stylonematophyceae</taxon>
        <taxon>Stylonematales</taxon>
        <taxon>Stylonemataceae</taxon>
        <taxon>Rhodosorus</taxon>
    </lineage>
</organism>
<dbReference type="PRINTS" id="PR00626">
    <property type="entry name" value="CALRETICULIN"/>
</dbReference>
<keyword evidence="4 9" id="KW-0256">Endoplasmic reticulum</keyword>
<dbReference type="PANTHER" id="PTHR11073">
    <property type="entry name" value="CALRETICULIN AND CALNEXIN"/>
    <property type="match status" value="1"/>
</dbReference>
<feature type="compositionally biased region" description="Acidic residues" evidence="10">
    <location>
        <begin position="437"/>
        <end position="522"/>
    </location>
</feature>
<comment type="subcellular location">
    <subcellularLocation>
        <location evidence="1">Endoplasmic reticulum membrane</location>
        <topology evidence="1">Single-pass membrane protein</topology>
    </subcellularLocation>
</comment>
<name>A0AAV8UNT8_9RHOD</name>
<gene>
    <name evidence="11" type="ORF">NDN08_006713</name>
</gene>
<dbReference type="EMBL" id="JAMWBK010000009">
    <property type="protein sequence ID" value="KAJ8902306.1"/>
    <property type="molecule type" value="Genomic_DNA"/>
</dbReference>
<dbReference type="Gene3D" id="2.10.250.10">
    <property type="entry name" value="Calreticulin/calnexin, P domain"/>
    <property type="match status" value="1"/>
</dbReference>
<evidence type="ECO:0000256" key="7">
    <source>
        <dbReference type="ARBA" id="ARBA00023186"/>
    </source>
</evidence>
<evidence type="ECO:0000256" key="4">
    <source>
        <dbReference type="ARBA" id="ARBA00022824"/>
    </source>
</evidence>
<keyword evidence="9" id="KW-0732">Signal</keyword>
<evidence type="ECO:0000256" key="5">
    <source>
        <dbReference type="ARBA" id="ARBA00022989"/>
    </source>
</evidence>
<dbReference type="InterPro" id="IPR009033">
    <property type="entry name" value="Calreticulin/calnexin_P_dom_sf"/>
</dbReference>
<dbReference type="GO" id="GO:0036503">
    <property type="term" value="P:ERAD pathway"/>
    <property type="evidence" value="ECO:0007669"/>
    <property type="project" value="TreeGrafter"/>
</dbReference>
<evidence type="ECO:0000256" key="1">
    <source>
        <dbReference type="ARBA" id="ARBA00004389"/>
    </source>
</evidence>
<comment type="similarity">
    <text evidence="2 9">Belongs to the calreticulin family.</text>
</comment>
<dbReference type="FunFam" id="2.10.250.10:FF:000001">
    <property type="entry name" value="Calnexin homolog"/>
    <property type="match status" value="1"/>
</dbReference>
<keyword evidence="12" id="KW-1185">Reference proteome</keyword>
<keyword evidence="8" id="KW-1015">Disulfide bond</keyword>
<feature type="compositionally biased region" description="Acidic residues" evidence="10">
    <location>
        <begin position="262"/>
        <end position="273"/>
    </location>
</feature>
<dbReference type="InterPro" id="IPR018124">
    <property type="entry name" value="Calret/calnex_CS"/>
</dbReference>
<evidence type="ECO:0000256" key="9">
    <source>
        <dbReference type="RuleBase" id="RU362126"/>
    </source>
</evidence>
<dbReference type="SUPFAM" id="SSF49899">
    <property type="entry name" value="Concanavalin A-like lectins/glucanases"/>
    <property type="match status" value="1"/>
</dbReference>
<dbReference type="GO" id="GO:0006457">
    <property type="term" value="P:protein folding"/>
    <property type="evidence" value="ECO:0007669"/>
    <property type="project" value="InterPro"/>
</dbReference>
<evidence type="ECO:0000313" key="11">
    <source>
        <dbReference type="EMBL" id="KAJ8902306.1"/>
    </source>
</evidence>